<feature type="transmembrane region" description="Helical" evidence="5">
    <location>
        <begin position="123"/>
        <end position="139"/>
    </location>
</feature>
<evidence type="ECO:0000259" key="6">
    <source>
        <dbReference type="Pfam" id="PF01699"/>
    </source>
</evidence>
<feature type="transmembrane region" description="Helical" evidence="5">
    <location>
        <begin position="290"/>
        <end position="312"/>
    </location>
</feature>
<keyword evidence="8" id="KW-1185">Reference proteome</keyword>
<dbReference type="Pfam" id="PF01699">
    <property type="entry name" value="Na_Ca_ex"/>
    <property type="match status" value="1"/>
</dbReference>
<dbReference type="InterPro" id="IPR004837">
    <property type="entry name" value="NaCa_Exmemb"/>
</dbReference>
<dbReference type="Gene3D" id="1.20.1420.30">
    <property type="entry name" value="NCX, central ion-binding region"/>
    <property type="match status" value="1"/>
</dbReference>
<keyword evidence="2 5" id="KW-0812">Transmembrane</keyword>
<dbReference type="InterPro" id="IPR044880">
    <property type="entry name" value="NCX_ion-bd_dom_sf"/>
</dbReference>
<comment type="caution">
    <text evidence="7">The sequence shown here is derived from an EMBL/GenBank/DDBJ whole genome shotgun (WGS) entry which is preliminary data.</text>
</comment>
<evidence type="ECO:0000256" key="4">
    <source>
        <dbReference type="ARBA" id="ARBA00023136"/>
    </source>
</evidence>
<feature type="transmembrane region" description="Helical" evidence="5">
    <location>
        <begin position="52"/>
        <end position="70"/>
    </location>
</feature>
<protein>
    <submittedName>
        <fullName evidence="7">Cation:H+ antiporter</fullName>
    </submittedName>
</protein>
<dbReference type="AlphaFoldDB" id="A0A3R7HX33"/>
<dbReference type="EMBL" id="RAPO01000003">
    <property type="protein sequence ID" value="RKD93982.1"/>
    <property type="molecule type" value="Genomic_DNA"/>
</dbReference>
<feature type="transmembrane region" description="Helical" evidence="5">
    <location>
        <begin position="258"/>
        <end position="278"/>
    </location>
</feature>
<dbReference type="GO" id="GO:0055085">
    <property type="term" value="P:transmembrane transport"/>
    <property type="evidence" value="ECO:0007669"/>
    <property type="project" value="InterPro"/>
</dbReference>
<evidence type="ECO:0000256" key="1">
    <source>
        <dbReference type="ARBA" id="ARBA00004141"/>
    </source>
</evidence>
<name>A0A3R7HX33_9EURY</name>
<sequence length="376" mass="40189">MLAIHIRDGMLEELLEGVIESQGLWMAYVLLLVGAVVLTYSVEKLISYLTRASLGLGVSIFALAIVFTGFEFDDTVIALVFGAGELEQVALGTALGTALAITGITLAVAAVVRPFPVAIPDDYLWLFALSPLALVPFVLVGTLTLVHGLLLAAIFLGLFGYIVYREFHRDVPVFRDSEIAERLEADGGVAIDDLHVSDVDIRTVLEEIPEDRIVADRPYEGLFWLGLAGVALVGVTAGALLLETGSEALVESWGLEQTVFGATVLTLVLTFENLLLTLEPVRRGVPEIGIGHVIGSVIFSVTANVGVIAFVAEVAIPRAVLVFHLPAVLVCTAVAAYFISSGRLRRRHGYALLGLYAVYWLVALVVFGGVPIPEAL</sequence>
<reference evidence="7 8" key="1">
    <citation type="submission" date="2018-09" db="EMBL/GenBank/DDBJ databases">
        <title>Genomic Encyclopedia of Archaeal and Bacterial Type Strains, Phase II (KMG-II): from individual species to whole genera.</title>
        <authorList>
            <person name="Goeker M."/>
        </authorList>
    </citation>
    <scope>NUCLEOTIDE SEQUENCE [LARGE SCALE GENOMIC DNA]</scope>
    <source>
        <strain evidence="7 8">DSM 13151</strain>
    </source>
</reference>
<evidence type="ECO:0000256" key="5">
    <source>
        <dbReference type="SAM" id="Phobius"/>
    </source>
</evidence>
<feature type="transmembrane region" description="Helical" evidence="5">
    <location>
        <begin position="222"/>
        <end position="242"/>
    </location>
</feature>
<dbReference type="GO" id="GO:0016020">
    <property type="term" value="C:membrane"/>
    <property type="evidence" value="ECO:0007669"/>
    <property type="project" value="UniProtKB-SubCell"/>
</dbReference>
<feature type="transmembrane region" description="Helical" evidence="5">
    <location>
        <begin position="318"/>
        <end position="339"/>
    </location>
</feature>
<gene>
    <name evidence="7" type="ORF">ATJ93_3617</name>
</gene>
<organism evidence="7 8">
    <name type="scientific">Halopiger aswanensis</name>
    <dbReference type="NCBI Taxonomy" id="148449"/>
    <lineage>
        <taxon>Archaea</taxon>
        <taxon>Methanobacteriati</taxon>
        <taxon>Methanobacteriota</taxon>
        <taxon>Stenosarchaea group</taxon>
        <taxon>Halobacteria</taxon>
        <taxon>Halobacteriales</taxon>
        <taxon>Natrialbaceae</taxon>
        <taxon>Halopiger</taxon>
    </lineage>
</organism>
<proteinExistence type="predicted"/>
<feature type="transmembrane region" description="Helical" evidence="5">
    <location>
        <begin position="145"/>
        <end position="164"/>
    </location>
</feature>
<keyword evidence="3 5" id="KW-1133">Transmembrane helix</keyword>
<keyword evidence="4 5" id="KW-0472">Membrane</keyword>
<dbReference type="Proteomes" id="UP000283805">
    <property type="component" value="Unassembled WGS sequence"/>
</dbReference>
<evidence type="ECO:0000256" key="3">
    <source>
        <dbReference type="ARBA" id="ARBA00022989"/>
    </source>
</evidence>
<feature type="domain" description="Sodium/calcium exchanger membrane region" evidence="6">
    <location>
        <begin position="225"/>
        <end position="364"/>
    </location>
</feature>
<feature type="transmembrane region" description="Helical" evidence="5">
    <location>
        <begin position="90"/>
        <end position="111"/>
    </location>
</feature>
<feature type="transmembrane region" description="Helical" evidence="5">
    <location>
        <begin position="23"/>
        <end position="40"/>
    </location>
</feature>
<feature type="transmembrane region" description="Helical" evidence="5">
    <location>
        <begin position="351"/>
        <end position="372"/>
    </location>
</feature>
<evidence type="ECO:0000313" key="8">
    <source>
        <dbReference type="Proteomes" id="UP000283805"/>
    </source>
</evidence>
<evidence type="ECO:0000256" key="2">
    <source>
        <dbReference type="ARBA" id="ARBA00022692"/>
    </source>
</evidence>
<comment type="subcellular location">
    <subcellularLocation>
        <location evidence="1">Membrane</location>
        <topology evidence="1">Multi-pass membrane protein</topology>
    </subcellularLocation>
</comment>
<evidence type="ECO:0000313" key="7">
    <source>
        <dbReference type="EMBL" id="RKD93982.1"/>
    </source>
</evidence>
<accession>A0A3R7HX33</accession>